<evidence type="ECO:0000313" key="3">
    <source>
        <dbReference type="Proteomes" id="UP001642540"/>
    </source>
</evidence>
<gene>
    <name evidence="2" type="ORF">ODALV1_LOCUS598</name>
</gene>
<organism evidence="2 3">
    <name type="scientific">Orchesella dallaii</name>
    <dbReference type="NCBI Taxonomy" id="48710"/>
    <lineage>
        <taxon>Eukaryota</taxon>
        <taxon>Metazoa</taxon>
        <taxon>Ecdysozoa</taxon>
        <taxon>Arthropoda</taxon>
        <taxon>Hexapoda</taxon>
        <taxon>Collembola</taxon>
        <taxon>Entomobryomorpha</taxon>
        <taxon>Entomobryoidea</taxon>
        <taxon>Orchesellidae</taxon>
        <taxon>Orchesellinae</taxon>
        <taxon>Orchesella</taxon>
    </lineage>
</organism>
<sequence>MFGGFGRLAWEVYRLHLALWEMTGTSPASENQTRHVWQNPETCSEPGIGFDQCSDRSSGVGLPERQQVGPQSGPTLLNGLFSWEGEGNMRQPTQSRRLASREKWKGVRLRANYTNLKTEH</sequence>
<evidence type="ECO:0000256" key="1">
    <source>
        <dbReference type="SAM" id="MobiDB-lite"/>
    </source>
</evidence>
<feature type="region of interest" description="Disordered" evidence="1">
    <location>
        <begin position="55"/>
        <end position="74"/>
    </location>
</feature>
<name>A0ABP1PJ53_9HEXA</name>
<dbReference type="Proteomes" id="UP001642540">
    <property type="component" value="Unassembled WGS sequence"/>
</dbReference>
<accession>A0ABP1PJ53</accession>
<protein>
    <submittedName>
        <fullName evidence="2">Uncharacterized protein</fullName>
    </submittedName>
</protein>
<comment type="caution">
    <text evidence="2">The sequence shown here is derived from an EMBL/GenBank/DDBJ whole genome shotgun (WGS) entry which is preliminary data.</text>
</comment>
<reference evidence="2 3" key="1">
    <citation type="submission" date="2024-08" db="EMBL/GenBank/DDBJ databases">
        <authorList>
            <person name="Cucini C."/>
            <person name="Frati F."/>
        </authorList>
    </citation>
    <scope>NUCLEOTIDE SEQUENCE [LARGE SCALE GENOMIC DNA]</scope>
</reference>
<evidence type="ECO:0000313" key="2">
    <source>
        <dbReference type="EMBL" id="CAL8069065.1"/>
    </source>
</evidence>
<proteinExistence type="predicted"/>
<dbReference type="EMBL" id="CAXLJM020000003">
    <property type="protein sequence ID" value="CAL8069065.1"/>
    <property type="molecule type" value="Genomic_DNA"/>
</dbReference>
<keyword evidence="3" id="KW-1185">Reference proteome</keyword>